<sequence>MHNKSNVRLPESLWELSKNEQELKQRILNYMRRYPGYTVLEVKGRFAICEIPR</sequence>
<reference evidence="1" key="1">
    <citation type="journal article" date="2014" name="Int. J. Syst. Evol. Microbiol.">
        <title>Complete genome sequence of Corynebacterium casei LMG S-19264T (=DSM 44701T), isolated from a smear-ripened cheese.</title>
        <authorList>
            <consortium name="US DOE Joint Genome Institute (JGI-PGF)"/>
            <person name="Walter F."/>
            <person name="Albersmeier A."/>
            <person name="Kalinowski J."/>
            <person name="Ruckert C."/>
        </authorList>
    </citation>
    <scope>NUCLEOTIDE SEQUENCE</scope>
    <source>
        <strain evidence="1">CGMCC 1.15454</strain>
    </source>
</reference>
<organism evidence="1 2">
    <name type="scientific">Lentibacillus populi</name>
    <dbReference type="NCBI Taxonomy" id="1827502"/>
    <lineage>
        <taxon>Bacteria</taxon>
        <taxon>Bacillati</taxon>
        <taxon>Bacillota</taxon>
        <taxon>Bacilli</taxon>
        <taxon>Bacillales</taxon>
        <taxon>Bacillaceae</taxon>
        <taxon>Lentibacillus</taxon>
    </lineage>
</organism>
<name>A0A9W5X7N8_9BACI</name>
<dbReference type="EMBL" id="BMJD01000065">
    <property type="protein sequence ID" value="GGB61417.1"/>
    <property type="molecule type" value="Genomic_DNA"/>
</dbReference>
<gene>
    <name evidence="1" type="ORF">GCM10011409_43340</name>
</gene>
<dbReference type="Proteomes" id="UP000621492">
    <property type="component" value="Unassembled WGS sequence"/>
</dbReference>
<keyword evidence="2" id="KW-1185">Reference proteome</keyword>
<proteinExistence type="predicted"/>
<evidence type="ECO:0000313" key="2">
    <source>
        <dbReference type="Proteomes" id="UP000621492"/>
    </source>
</evidence>
<comment type="caution">
    <text evidence="1">The sequence shown here is derived from an EMBL/GenBank/DDBJ whole genome shotgun (WGS) entry which is preliminary data.</text>
</comment>
<reference evidence="1" key="2">
    <citation type="submission" date="2020-09" db="EMBL/GenBank/DDBJ databases">
        <authorList>
            <person name="Sun Q."/>
            <person name="Zhou Y."/>
        </authorList>
    </citation>
    <scope>NUCLEOTIDE SEQUENCE</scope>
    <source>
        <strain evidence="1">CGMCC 1.15454</strain>
    </source>
</reference>
<protein>
    <submittedName>
        <fullName evidence="1">Uncharacterized protein</fullName>
    </submittedName>
</protein>
<evidence type="ECO:0000313" key="1">
    <source>
        <dbReference type="EMBL" id="GGB61417.1"/>
    </source>
</evidence>
<dbReference type="AlphaFoldDB" id="A0A9W5X7N8"/>
<accession>A0A9W5X7N8</accession>